<feature type="region of interest" description="Disordered" evidence="1">
    <location>
        <begin position="23"/>
        <end position="78"/>
    </location>
</feature>
<dbReference type="AlphaFoldDB" id="A0A9D4PZG5"/>
<reference evidence="2" key="2">
    <citation type="submission" date="2021-09" db="EMBL/GenBank/DDBJ databases">
        <authorList>
            <person name="Jia N."/>
            <person name="Wang J."/>
            <person name="Shi W."/>
            <person name="Du L."/>
            <person name="Sun Y."/>
            <person name="Zhan W."/>
            <person name="Jiang J."/>
            <person name="Wang Q."/>
            <person name="Zhang B."/>
            <person name="Ji P."/>
            <person name="Sakyi L.B."/>
            <person name="Cui X."/>
            <person name="Yuan T."/>
            <person name="Jiang B."/>
            <person name="Yang W."/>
            <person name="Lam T.T.-Y."/>
            <person name="Chang Q."/>
            <person name="Ding S."/>
            <person name="Wang X."/>
            <person name="Zhu J."/>
            <person name="Ruan X."/>
            <person name="Zhao L."/>
            <person name="Wei J."/>
            <person name="Que T."/>
            <person name="Du C."/>
            <person name="Cheng J."/>
            <person name="Dai P."/>
            <person name="Han X."/>
            <person name="Huang E."/>
            <person name="Gao Y."/>
            <person name="Liu J."/>
            <person name="Shao H."/>
            <person name="Ye R."/>
            <person name="Li L."/>
            <person name="Wei W."/>
            <person name="Wang X."/>
            <person name="Wang C."/>
            <person name="Huo Q."/>
            <person name="Li W."/>
            <person name="Guo W."/>
            <person name="Chen H."/>
            <person name="Chen S."/>
            <person name="Zhou L."/>
            <person name="Zhou L."/>
            <person name="Ni X."/>
            <person name="Tian J."/>
            <person name="Zhou Y."/>
            <person name="Sheng Y."/>
            <person name="Liu T."/>
            <person name="Pan Y."/>
            <person name="Xia L."/>
            <person name="Li J."/>
            <person name="Zhao F."/>
            <person name="Cao W."/>
        </authorList>
    </citation>
    <scope>NUCLEOTIDE SEQUENCE</scope>
    <source>
        <strain evidence="2">Rsan-2018</strain>
        <tissue evidence="2">Larvae</tissue>
    </source>
</reference>
<feature type="compositionally biased region" description="Polar residues" evidence="1">
    <location>
        <begin position="60"/>
        <end position="78"/>
    </location>
</feature>
<dbReference type="EMBL" id="JABSTV010001249">
    <property type="protein sequence ID" value="KAH7961698.1"/>
    <property type="molecule type" value="Genomic_DNA"/>
</dbReference>
<proteinExistence type="predicted"/>
<evidence type="ECO:0000256" key="1">
    <source>
        <dbReference type="SAM" id="MobiDB-lite"/>
    </source>
</evidence>
<evidence type="ECO:0000313" key="3">
    <source>
        <dbReference type="Proteomes" id="UP000821837"/>
    </source>
</evidence>
<dbReference type="Proteomes" id="UP000821837">
    <property type="component" value="Chromosome 3"/>
</dbReference>
<evidence type="ECO:0000313" key="2">
    <source>
        <dbReference type="EMBL" id="KAH7961698.1"/>
    </source>
</evidence>
<reference evidence="2" key="1">
    <citation type="journal article" date="2020" name="Cell">
        <title>Large-Scale Comparative Analyses of Tick Genomes Elucidate Their Genetic Diversity and Vector Capacities.</title>
        <authorList>
            <consortium name="Tick Genome and Microbiome Consortium (TIGMIC)"/>
            <person name="Jia N."/>
            <person name="Wang J."/>
            <person name="Shi W."/>
            <person name="Du L."/>
            <person name="Sun Y."/>
            <person name="Zhan W."/>
            <person name="Jiang J.F."/>
            <person name="Wang Q."/>
            <person name="Zhang B."/>
            <person name="Ji P."/>
            <person name="Bell-Sakyi L."/>
            <person name="Cui X.M."/>
            <person name="Yuan T.T."/>
            <person name="Jiang B.G."/>
            <person name="Yang W.F."/>
            <person name="Lam T.T."/>
            <person name="Chang Q.C."/>
            <person name="Ding S.J."/>
            <person name="Wang X.J."/>
            <person name="Zhu J.G."/>
            <person name="Ruan X.D."/>
            <person name="Zhao L."/>
            <person name="Wei J.T."/>
            <person name="Ye R.Z."/>
            <person name="Que T.C."/>
            <person name="Du C.H."/>
            <person name="Zhou Y.H."/>
            <person name="Cheng J.X."/>
            <person name="Dai P.F."/>
            <person name="Guo W.B."/>
            <person name="Han X.H."/>
            <person name="Huang E.J."/>
            <person name="Li L.F."/>
            <person name="Wei W."/>
            <person name="Gao Y.C."/>
            <person name="Liu J.Z."/>
            <person name="Shao H.Z."/>
            <person name="Wang X."/>
            <person name="Wang C.C."/>
            <person name="Yang T.C."/>
            <person name="Huo Q.B."/>
            <person name="Li W."/>
            <person name="Chen H.Y."/>
            <person name="Chen S.E."/>
            <person name="Zhou L.G."/>
            <person name="Ni X.B."/>
            <person name="Tian J.H."/>
            <person name="Sheng Y."/>
            <person name="Liu T."/>
            <person name="Pan Y.S."/>
            <person name="Xia L.Y."/>
            <person name="Li J."/>
            <person name="Zhao F."/>
            <person name="Cao W.C."/>
        </authorList>
    </citation>
    <scope>NUCLEOTIDE SEQUENCE</scope>
    <source>
        <strain evidence="2">Rsan-2018</strain>
    </source>
</reference>
<name>A0A9D4PZG5_RHISA</name>
<accession>A0A9D4PZG5</accession>
<organism evidence="2 3">
    <name type="scientific">Rhipicephalus sanguineus</name>
    <name type="common">Brown dog tick</name>
    <name type="synonym">Ixodes sanguineus</name>
    <dbReference type="NCBI Taxonomy" id="34632"/>
    <lineage>
        <taxon>Eukaryota</taxon>
        <taxon>Metazoa</taxon>
        <taxon>Ecdysozoa</taxon>
        <taxon>Arthropoda</taxon>
        <taxon>Chelicerata</taxon>
        <taxon>Arachnida</taxon>
        <taxon>Acari</taxon>
        <taxon>Parasitiformes</taxon>
        <taxon>Ixodida</taxon>
        <taxon>Ixodoidea</taxon>
        <taxon>Ixodidae</taxon>
        <taxon>Rhipicephalinae</taxon>
        <taxon>Rhipicephalus</taxon>
        <taxon>Rhipicephalus</taxon>
    </lineage>
</organism>
<gene>
    <name evidence="2" type="ORF">HPB52_011360</name>
</gene>
<comment type="caution">
    <text evidence="2">The sequence shown here is derived from an EMBL/GenBank/DDBJ whole genome shotgun (WGS) entry which is preliminary data.</text>
</comment>
<sequence>MLSFVSFRSATWWKPASIVTRPATRPTCAPSSGRSGAIVAAPLTPHRPKDRHPFAPPAASSATGITPRTAPTANSPTFNASKLRKPWYLTLTPRHLVRPRRPRALPSKLHVVPHHPHPPTHAFDTAPRHLRLTLRAASRCITARKRLPPTAAPAQNAQIAAQKTQIDSLQVQLHALQEKLGTAITKPSSLLSPINSS</sequence>
<keyword evidence="3" id="KW-1185">Reference proteome</keyword>
<protein>
    <submittedName>
        <fullName evidence="2">Uncharacterized protein</fullName>
    </submittedName>
</protein>